<reference evidence="3 4" key="1">
    <citation type="journal article" date="2013" name="Genome Announc.">
        <title>Draft Genome Sequence of Rhodococcus rhodnii Strain LMG5362, a Symbiont of Rhodnius prolixus (Hemiptera, Reduviidae, Triatominae), the Principle Vector of Trypanosoma cruzi.</title>
        <authorList>
            <person name="Pachebat J.A."/>
            <person name="van Keulen G."/>
            <person name="Whitten M.M."/>
            <person name="Girdwood S."/>
            <person name="Del Sol R."/>
            <person name="Dyson P.J."/>
            <person name="Facey P.D."/>
        </authorList>
    </citation>
    <scope>NUCLEOTIDE SEQUENCE [LARGE SCALE GENOMIC DNA]</scope>
    <source>
        <strain evidence="3 4">LMG 5362</strain>
    </source>
</reference>
<keyword evidence="2" id="KW-0812">Transmembrane</keyword>
<evidence type="ECO:0000256" key="2">
    <source>
        <dbReference type="SAM" id="Phobius"/>
    </source>
</evidence>
<evidence type="ECO:0000256" key="1">
    <source>
        <dbReference type="SAM" id="MobiDB-lite"/>
    </source>
</evidence>
<dbReference type="Pfam" id="PF13347">
    <property type="entry name" value="MFS_2"/>
    <property type="match status" value="1"/>
</dbReference>
<dbReference type="GO" id="GO:0005886">
    <property type="term" value="C:plasma membrane"/>
    <property type="evidence" value="ECO:0007669"/>
    <property type="project" value="TreeGrafter"/>
</dbReference>
<organism evidence="3 4">
    <name type="scientific">Rhodococcus rhodnii LMG 5362</name>
    <dbReference type="NCBI Taxonomy" id="1273125"/>
    <lineage>
        <taxon>Bacteria</taxon>
        <taxon>Bacillati</taxon>
        <taxon>Actinomycetota</taxon>
        <taxon>Actinomycetes</taxon>
        <taxon>Mycobacteriales</taxon>
        <taxon>Nocardiaceae</taxon>
        <taxon>Rhodococcus</taxon>
    </lineage>
</organism>
<dbReference type="PANTHER" id="PTHR11328:SF24">
    <property type="entry name" value="MAJOR FACILITATOR SUPERFAMILY (MFS) PROFILE DOMAIN-CONTAINING PROTEIN"/>
    <property type="match status" value="1"/>
</dbReference>
<dbReference type="PATRIC" id="fig|1273125.3.peg.121"/>
<dbReference type="SUPFAM" id="SSF103473">
    <property type="entry name" value="MFS general substrate transporter"/>
    <property type="match status" value="1"/>
</dbReference>
<keyword evidence="4" id="KW-1185">Reference proteome</keyword>
<feature type="compositionally biased region" description="Basic residues" evidence="1">
    <location>
        <begin position="256"/>
        <end position="268"/>
    </location>
</feature>
<feature type="transmembrane region" description="Helical" evidence="2">
    <location>
        <begin position="48"/>
        <end position="74"/>
    </location>
</feature>
<dbReference type="AlphaFoldDB" id="R7WTI4"/>
<evidence type="ECO:0008006" key="5">
    <source>
        <dbReference type="Google" id="ProtNLM"/>
    </source>
</evidence>
<feature type="region of interest" description="Disordered" evidence="1">
    <location>
        <begin position="253"/>
        <end position="278"/>
    </location>
</feature>
<evidence type="ECO:0000313" key="4">
    <source>
        <dbReference type="Proteomes" id="UP000013525"/>
    </source>
</evidence>
<dbReference type="eggNOG" id="COG2211">
    <property type="taxonomic scope" value="Bacteria"/>
</dbReference>
<sequence length="278" mass="28556">MTTRDRGSATRIRGPVVAAYAAGSVGTGGFATLPGLVLAYYLTDTLGVAAALASIVVLAPKIIDVAVAPAIGALSDRVAVRTGSRARFMAFGTIVMPVFFVVMFASPVREAGGALWVVLAFTAAALAYSFFQVPFVALPAELTRDYDERTRLVSVRVAVLALTILVVGAGGPALRDAAGGGSGGYLVMAVGVAALLCAGMAWASRGSGRARYLAVSPRRSDATGGDASGLWREGLAALRTAPVSVPSSRCSCSRLSHPRSCSRGRSTSRRTSSATSRR</sequence>
<dbReference type="GO" id="GO:0015293">
    <property type="term" value="F:symporter activity"/>
    <property type="evidence" value="ECO:0007669"/>
    <property type="project" value="InterPro"/>
</dbReference>
<feature type="transmembrane region" description="Helical" evidence="2">
    <location>
        <begin position="20"/>
        <end position="42"/>
    </location>
</feature>
<name>R7WTI4_9NOCA</name>
<protein>
    <recommendedName>
        <fullName evidence="5">MFS transporter</fullName>
    </recommendedName>
</protein>
<accession>R7WTI4</accession>
<dbReference type="InterPro" id="IPR036259">
    <property type="entry name" value="MFS_trans_sf"/>
</dbReference>
<dbReference type="Gene3D" id="1.20.1250.20">
    <property type="entry name" value="MFS general substrate transporter like domains"/>
    <property type="match status" value="1"/>
</dbReference>
<keyword evidence="2" id="KW-1133">Transmembrane helix</keyword>
<dbReference type="PANTHER" id="PTHR11328">
    <property type="entry name" value="MAJOR FACILITATOR SUPERFAMILY DOMAIN-CONTAINING PROTEIN"/>
    <property type="match status" value="1"/>
</dbReference>
<dbReference type="EMBL" id="APMY01000003">
    <property type="protein sequence ID" value="EOM78585.1"/>
    <property type="molecule type" value="Genomic_DNA"/>
</dbReference>
<dbReference type="Proteomes" id="UP000013525">
    <property type="component" value="Unassembled WGS sequence"/>
</dbReference>
<proteinExistence type="predicted"/>
<feature type="transmembrane region" description="Helical" evidence="2">
    <location>
        <begin position="183"/>
        <end position="203"/>
    </location>
</feature>
<keyword evidence="2" id="KW-0472">Membrane</keyword>
<dbReference type="GO" id="GO:0008643">
    <property type="term" value="P:carbohydrate transport"/>
    <property type="evidence" value="ECO:0007669"/>
    <property type="project" value="InterPro"/>
</dbReference>
<feature type="compositionally biased region" description="Low complexity" evidence="1">
    <location>
        <begin position="269"/>
        <end position="278"/>
    </location>
</feature>
<dbReference type="InterPro" id="IPR039672">
    <property type="entry name" value="MFS_2"/>
</dbReference>
<evidence type="ECO:0000313" key="3">
    <source>
        <dbReference type="EMBL" id="EOM78585.1"/>
    </source>
</evidence>
<feature type="transmembrane region" description="Helical" evidence="2">
    <location>
        <begin position="114"/>
        <end position="140"/>
    </location>
</feature>
<gene>
    <name evidence="3" type="ORF">Rrhod_0123</name>
</gene>
<comment type="caution">
    <text evidence="3">The sequence shown here is derived from an EMBL/GenBank/DDBJ whole genome shotgun (WGS) entry which is preliminary data.</text>
</comment>
<feature type="transmembrane region" description="Helical" evidence="2">
    <location>
        <begin position="86"/>
        <end position="108"/>
    </location>
</feature>
<feature type="transmembrane region" description="Helical" evidence="2">
    <location>
        <begin position="152"/>
        <end position="171"/>
    </location>
</feature>